<feature type="transmembrane region" description="Helical" evidence="2">
    <location>
        <begin position="209"/>
        <end position="230"/>
    </location>
</feature>
<feature type="transmembrane region" description="Helical" evidence="2">
    <location>
        <begin position="327"/>
        <end position="348"/>
    </location>
</feature>
<dbReference type="RefSeq" id="WP_055228039.1">
    <property type="nucleotide sequence ID" value="NZ_CYYV01000010.1"/>
</dbReference>
<feature type="transmembrane region" description="Helical" evidence="2">
    <location>
        <begin position="12"/>
        <end position="33"/>
    </location>
</feature>
<gene>
    <name evidence="3" type="ORF">ERS852406_02151</name>
</gene>
<feature type="transmembrane region" description="Helical" evidence="2">
    <location>
        <begin position="184"/>
        <end position="203"/>
    </location>
</feature>
<evidence type="ECO:0000313" key="3">
    <source>
        <dbReference type="EMBL" id="CUO51788.1"/>
    </source>
</evidence>
<keyword evidence="2" id="KW-0472">Membrane</keyword>
<dbReference type="EMBL" id="CYYV01000010">
    <property type="protein sequence ID" value="CUO51788.1"/>
    <property type="molecule type" value="Genomic_DNA"/>
</dbReference>
<evidence type="ECO:0000256" key="2">
    <source>
        <dbReference type="SAM" id="Phobius"/>
    </source>
</evidence>
<feature type="transmembrane region" description="Helical" evidence="2">
    <location>
        <begin position="66"/>
        <end position="84"/>
    </location>
</feature>
<dbReference type="AlphaFoldDB" id="A0A174FSD7"/>
<feature type="region of interest" description="Disordered" evidence="1">
    <location>
        <begin position="406"/>
        <end position="459"/>
    </location>
</feature>
<sequence>MEIKKTPVQIPLTWLHVWLLFAGIYGFAAGFLELTGREALYFCAISLLLLIPAAASWILIRKTKALWQFLLGGIAVCAVTYLAAKFFCSLFSVQAAAVIEAAAAANDGKNKFENGISPAFLESLSGVMTGLMAAVIFLIRGYVRIRKGQLKKAAQELPAGSMPLADMEAWEIPTLLDEPKPLHFLWFMIQYVIGVLMKMPFYWHLIYWFFFADVFLCFFCQYLDGMHGFIRDHQKIANLPVEMMQRTGKLILKIAVLLLVLFVLPSALYGKDPIAEAIAGYEPKELESDLTIETPEAETPQGMEQADLSDMLGDKEYKPMPQWIQNLFTAVMYLVMVAVGIAVLRAIYQSVKNAGKAFSEDEKDEVLFLHQGNDERENLPWRREKKEGYLSPNMRIRRKYKKTIKKAGKYQPTGAETPAELEERNELSGDSMRRLHDGYEKARYSREGCTKEEAEALRN</sequence>
<evidence type="ECO:0000313" key="4">
    <source>
        <dbReference type="Proteomes" id="UP000095706"/>
    </source>
</evidence>
<feature type="transmembrane region" description="Helical" evidence="2">
    <location>
        <begin position="124"/>
        <end position="143"/>
    </location>
</feature>
<feature type="transmembrane region" description="Helical" evidence="2">
    <location>
        <begin position="250"/>
        <end position="269"/>
    </location>
</feature>
<proteinExistence type="predicted"/>
<feature type="transmembrane region" description="Helical" evidence="2">
    <location>
        <begin position="39"/>
        <end position="59"/>
    </location>
</feature>
<evidence type="ECO:0000256" key="1">
    <source>
        <dbReference type="SAM" id="MobiDB-lite"/>
    </source>
</evidence>
<reference evidence="3 4" key="1">
    <citation type="submission" date="2015-09" db="EMBL/GenBank/DDBJ databases">
        <authorList>
            <consortium name="Pathogen Informatics"/>
        </authorList>
    </citation>
    <scope>NUCLEOTIDE SEQUENCE [LARGE SCALE GENOMIC DNA]</scope>
    <source>
        <strain evidence="3 4">2789STDY5608849</strain>
    </source>
</reference>
<accession>A0A174FSD7</accession>
<organism evidence="3 4">
    <name type="scientific">Fusicatenibacter saccharivorans</name>
    <dbReference type="NCBI Taxonomy" id="1150298"/>
    <lineage>
        <taxon>Bacteria</taxon>
        <taxon>Bacillati</taxon>
        <taxon>Bacillota</taxon>
        <taxon>Clostridia</taxon>
        <taxon>Lachnospirales</taxon>
        <taxon>Lachnospiraceae</taxon>
        <taxon>Fusicatenibacter</taxon>
    </lineage>
</organism>
<dbReference type="Proteomes" id="UP000095706">
    <property type="component" value="Unassembled WGS sequence"/>
</dbReference>
<keyword evidence="2" id="KW-1133">Transmembrane helix</keyword>
<evidence type="ECO:0008006" key="5">
    <source>
        <dbReference type="Google" id="ProtNLM"/>
    </source>
</evidence>
<name>A0A174FSD7_9FIRM</name>
<keyword evidence="2" id="KW-0812">Transmembrane</keyword>
<feature type="compositionally biased region" description="Basic and acidic residues" evidence="1">
    <location>
        <begin position="421"/>
        <end position="459"/>
    </location>
</feature>
<protein>
    <recommendedName>
        <fullName evidence="5">DUF4129 domain-containing protein</fullName>
    </recommendedName>
</protein>